<dbReference type="Proteomes" id="UP000663879">
    <property type="component" value="Unassembled WGS sequence"/>
</dbReference>
<keyword evidence="2" id="KW-1185">Reference proteome</keyword>
<evidence type="ECO:0000313" key="2">
    <source>
        <dbReference type="Proteomes" id="UP000663879"/>
    </source>
</evidence>
<proteinExistence type="predicted"/>
<dbReference type="EMBL" id="CAJNOC010006666">
    <property type="protein sequence ID" value="CAF1082781.1"/>
    <property type="molecule type" value="Genomic_DNA"/>
</dbReference>
<dbReference type="OrthoDB" id="10036531at2759"/>
<dbReference type="AlphaFoldDB" id="A0A814MPV8"/>
<evidence type="ECO:0000313" key="1">
    <source>
        <dbReference type="EMBL" id="CAF1082781.1"/>
    </source>
</evidence>
<comment type="caution">
    <text evidence="1">The sequence shown here is derived from an EMBL/GenBank/DDBJ whole genome shotgun (WGS) entry which is preliminary data.</text>
</comment>
<accession>A0A814MPV8</accession>
<sequence length="156" mass="17858">MAHLLQVISDFITSDPNLPVFELSHTELNKAIESEESILDNSKLEFIERSACSIITPSKDNYFDNETILMQFKRLFTMIRYSYALKNVDYRVDLLVDNATTHTKSNVDVNLFGKGINNSSPVQYLTWLDDNGVEQVILTEATFKEKLKGCSYYARS</sequence>
<gene>
    <name evidence="1" type="ORF">OXX778_LOCUS20272</name>
</gene>
<protein>
    <submittedName>
        <fullName evidence="1">Uncharacterized protein</fullName>
    </submittedName>
</protein>
<name>A0A814MPV8_9BILA</name>
<reference evidence="1" key="1">
    <citation type="submission" date="2021-02" db="EMBL/GenBank/DDBJ databases">
        <authorList>
            <person name="Nowell W R."/>
        </authorList>
    </citation>
    <scope>NUCLEOTIDE SEQUENCE</scope>
    <source>
        <strain evidence="1">Ploen Becks lab</strain>
    </source>
</reference>
<organism evidence="1 2">
    <name type="scientific">Brachionus calyciflorus</name>
    <dbReference type="NCBI Taxonomy" id="104777"/>
    <lineage>
        <taxon>Eukaryota</taxon>
        <taxon>Metazoa</taxon>
        <taxon>Spiralia</taxon>
        <taxon>Gnathifera</taxon>
        <taxon>Rotifera</taxon>
        <taxon>Eurotatoria</taxon>
        <taxon>Monogononta</taxon>
        <taxon>Pseudotrocha</taxon>
        <taxon>Ploima</taxon>
        <taxon>Brachionidae</taxon>
        <taxon>Brachionus</taxon>
    </lineage>
</organism>